<dbReference type="Gene3D" id="3.30.530.20">
    <property type="match status" value="1"/>
</dbReference>
<gene>
    <name evidence="1" type="ORF">GRX01_12030</name>
</gene>
<sequence length="142" mass="16154">MTVRVRREFVFEADPEDVWAFISDPAKRAGAISVVDEYEVDEEGTATWHVRLPIPVIRSSIAVETEEVRKDPPEYVKFVGKSRAFRVTGEHTVSETEDGRARLVNEFVVDGRLPGVESFFERKFGDELDNLERALERDLGLA</sequence>
<proteinExistence type="predicted"/>
<dbReference type="Pfam" id="PF10604">
    <property type="entry name" value="Polyketide_cyc2"/>
    <property type="match status" value="1"/>
</dbReference>
<dbReference type="CDD" id="cd07812">
    <property type="entry name" value="SRPBCC"/>
    <property type="match status" value="1"/>
</dbReference>
<dbReference type="EMBL" id="WUUS01000007">
    <property type="protein sequence ID" value="MXR42063.1"/>
    <property type="molecule type" value="Genomic_DNA"/>
</dbReference>
<protein>
    <submittedName>
        <fullName evidence="1">Polyketide cyclase</fullName>
    </submittedName>
</protein>
<dbReference type="OrthoDB" id="25755at2157"/>
<accession>A0A6B0SZQ8</accession>
<dbReference type="InterPro" id="IPR019587">
    <property type="entry name" value="Polyketide_cyclase/dehydratase"/>
</dbReference>
<evidence type="ECO:0000313" key="1">
    <source>
        <dbReference type="EMBL" id="MXR42063.1"/>
    </source>
</evidence>
<evidence type="ECO:0000313" key="2">
    <source>
        <dbReference type="Proteomes" id="UP000437065"/>
    </source>
</evidence>
<dbReference type="Proteomes" id="UP000437065">
    <property type="component" value="Unassembled WGS sequence"/>
</dbReference>
<dbReference type="RefSeq" id="WP_159667630.1">
    <property type="nucleotide sequence ID" value="NZ_WUUS01000007.1"/>
</dbReference>
<dbReference type="AlphaFoldDB" id="A0A6B0SZQ8"/>
<name>A0A6B0SZQ8_9EURY</name>
<dbReference type="SUPFAM" id="SSF55961">
    <property type="entry name" value="Bet v1-like"/>
    <property type="match status" value="1"/>
</dbReference>
<reference evidence="1 2" key="1">
    <citation type="submission" date="2019-12" db="EMBL/GenBank/DDBJ databases">
        <title>Isolation and characterization of three novel carbon monoxide-oxidizing members of Halobacteria from salione crusts and soils.</title>
        <authorList>
            <person name="Myers M.R."/>
            <person name="King G.M."/>
        </authorList>
    </citation>
    <scope>NUCLEOTIDE SEQUENCE [LARGE SCALE GENOMIC DNA]</scope>
    <source>
        <strain evidence="1 2">WSA2</strain>
    </source>
</reference>
<organism evidence="1 2">
    <name type="scientific">Halobaculum saliterrae</name>
    <dbReference type="NCBI Taxonomy" id="2073113"/>
    <lineage>
        <taxon>Archaea</taxon>
        <taxon>Methanobacteriati</taxon>
        <taxon>Methanobacteriota</taxon>
        <taxon>Stenosarchaea group</taxon>
        <taxon>Halobacteria</taxon>
        <taxon>Halobacteriales</taxon>
        <taxon>Haloferacaceae</taxon>
        <taxon>Halobaculum</taxon>
    </lineage>
</organism>
<dbReference type="InterPro" id="IPR023393">
    <property type="entry name" value="START-like_dom_sf"/>
</dbReference>
<keyword evidence="2" id="KW-1185">Reference proteome</keyword>
<comment type="caution">
    <text evidence="1">The sequence shown here is derived from an EMBL/GenBank/DDBJ whole genome shotgun (WGS) entry which is preliminary data.</text>
</comment>